<keyword evidence="2" id="KW-1185">Reference proteome</keyword>
<organism evidence="1 2">
    <name type="scientific">Caerostris extrusa</name>
    <name type="common">Bark spider</name>
    <name type="synonym">Caerostris bankana</name>
    <dbReference type="NCBI Taxonomy" id="172846"/>
    <lineage>
        <taxon>Eukaryota</taxon>
        <taxon>Metazoa</taxon>
        <taxon>Ecdysozoa</taxon>
        <taxon>Arthropoda</taxon>
        <taxon>Chelicerata</taxon>
        <taxon>Arachnida</taxon>
        <taxon>Araneae</taxon>
        <taxon>Araneomorphae</taxon>
        <taxon>Entelegynae</taxon>
        <taxon>Araneoidea</taxon>
        <taxon>Araneidae</taxon>
        <taxon>Caerostris</taxon>
    </lineage>
</organism>
<protein>
    <submittedName>
        <fullName evidence="1">Uncharacterized protein</fullName>
    </submittedName>
</protein>
<dbReference type="AlphaFoldDB" id="A0AAV4T5P6"/>
<gene>
    <name evidence="1" type="ORF">CEXT_96461</name>
</gene>
<comment type="caution">
    <text evidence="1">The sequence shown here is derived from an EMBL/GenBank/DDBJ whole genome shotgun (WGS) entry which is preliminary data.</text>
</comment>
<reference evidence="1 2" key="1">
    <citation type="submission" date="2021-06" db="EMBL/GenBank/DDBJ databases">
        <title>Caerostris extrusa draft genome.</title>
        <authorList>
            <person name="Kono N."/>
            <person name="Arakawa K."/>
        </authorList>
    </citation>
    <scope>NUCLEOTIDE SEQUENCE [LARGE SCALE GENOMIC DNA]</scope>
</reference>
<name>A0AAV4T5P6_CAEEX</name>
<evidence type="ECO:0000313" key="1">
    <source>
        <dbReference type="EMBL" id="GIY41923.1"/>
    </source>
</evidence>
<dbReference type="EMBL" id="BPLR01010777">
    <property type="protein sequence ID" value="GIY41923.1"/>
    <property type="molecule type" value="Genomic_DNA"/>
</dbReference>
<proteinExistence type="predicted"/>
<accession>A0AAV4T5P6</accession>
<sequence>MIDNNTYSKHSQHNILAIDQRAQSRPNGPQLNVLSLSTSIIDSSISINNLNVDIILLMVLMMKCSRPPLKSPDNHTLKQVPQCTIAMAPLTSLIRKYSCVTCVLLLRLMCSCVCIRSTLLWYAASWHVYHSAIQPEN</sequence>
<evidence type="ECO:0000313" key="2">
    <source>
        <dbReference type="Proteomes" id="UP001054945"/>
    </source>
</evidence>
<dbReference type="Proteomes" id="UP001054945">
    <property type="component" value="Unassembled WGS sequence"/>
</dbReference>